<feature type="chain" id="PRO_5045411239" evidence="1">
    <location>
        <begin position="23"/>
        <end position="114"/>
    </location>
</feature>
<dbReference type="RefSeq" id="WP_317084766.1">
    <property type="nucleotide sequence ID" value="NZ_JASVDY010000004.1"/>
</dbReference>
<protein>
    <submittedName>
        <fullName evidence="2">Uncharacterized protein</fullName>
    </submittedName>
</protein>
<gene>
    <name evidence="2" type="ORF">QR674_12880</name>
</gene>
<organism evidence="2 3">
    <name type="scientific">Acinetobacter chinensis</name>
    <dbReference type="NCBI Taxonomy" id="2004650"/>
    <lineage>
        <taxon>Bacteria</taxon>
        <taxon>Pseudomonadati</taxon>
        <taxon>Pseudomonadota</taxon>
        <taxon>Gammaproteobacteria</taxon>
        <taxon>Moraxellales</taxon>
        <taxon>Moraxellaceae</taxon>
        <taxon>Acinetobacter</taxon>
    </lineage>
</organism>
<keyword evidence="1" id="KW-0732">Signal</keyword>
<dbReference type="EMBL" id="JASVDY010000004">
    <property type="protein sequence ID" value="MDV2469876.1"/>
    <property type="molecule type" value="Genomic_DNA"/>
</dbReference>
<dbReference type="Proteomes" id="UP001278188">
    <property type="component" value="Unassembled WGS sequence"/>
</dbReference>
<accession>A0ABU3WHL3</accession>
<evidence type="ECO:0000256" key="1">
    <source>
        <dbReference type="SAM" id="SignalP"/>
    </source>
</evidence>
<feature type="signal peptide" evidence="1">
    <location>
        <begin position="1"/>
        <end position="22"/>
    </location>
</feature>
<sequence length="114" mass="12397">MMKIRPMILSASFVLCSPLLHAESIRIPTVSEAKQATVDLLGKEIGAMISELKLGTCISAVKPTHPGQIACTLTIRLGAATNETQSDFYQKKGKWVAMPSESQDKLPFPDPELQ</sequence>
<comment type="caution">
    <text evidence="2">The sequence shown here is derived from an EMBL/GenBank/DDBJ whole genome shotgun (WGS) entry which is preliminary data.</text>
</comment>
<evidence type="ECO:0000313" key="2">
    <source>
        <dbReference type="EMBL" id="MDV2469876.1"/>
    </source>
</evidence>
<evidence type="ECO:0000313" key="3">
    <source>
        <dbReference type="Proteomes" id="UP001278188"/>
    </source>
</evidence>
<reference evidence="2 3" key="1">
    <citation type="submission" date="2023-06" db="EMBL/GenBank/DDBJ databases">
        <title>Genomic Analysis of Acinetobacter Strains Recovered from South Australian Aquatic Samples provides Insights into the Circulation of Antibiotic Resistance determinants in the Environment.</title>
        <authorList>
            <person name="Tobin L."/>
            <person name="Jarocki V.M."/>
            <person name="Kenyon J."/>
            <person name="Drigo B."/>
            <person name="Donner E."/>
            <person name="Djordjevic S.P."/>
            <person name="Hamidian M."/>
        </authorList>
    </citation>
    <scope>NUCLEOTIDE SEQUENCE [LARGE SCALE GENOMIC DNA]</scope>
    <source>
        <strain evidence="2 3">SAAc652</strain>
    </source>
</reference>
<proteinExistence type="predicted"/>
<name>A0ABU3WHL3_9GAMM</name>
<keyword evidence="3" id="KW-1185">Reference proteome</keyword>